<feature type="non-terminal residue" evidence="1">
    <location>
        <position position="1"/>
    </location>
</feature>
<evidence type="ECO:0000313" key="1">
    <source>
        <dbReference type="EMBL" id="GFD25332.1"/>
    </source>
</evidence>
<comment type="caution">
    <text evidence="1">The sequence shown here is derived from an EMBL/GenBank/DDBJ whole genome shotgun (WGS) entry which is preliminary data.</text>
</comment>
<proteinExistence type="predicted"/>
<sequence length="69" mass="7707">LKVESKSSCIGLSYPKGDRVPTFRLQSYAHLPGSAAHHHGRVQQAAPAQIPKVKGRHSVPLWIWEGYLY</sequence>
<gene>
    <name evidence="1" type="ORF">Tci_897301</name>
</gene>
<protein>
    <submittedName>
        <fullName evidence="1">Uncharacterized protein</fullName>
    </submittedName>
</protein>
<reference evidence="1" key="1">
    <citation type="journal article" date="2019" name="Sci. Rep.">
        <title>Draft genome of Tanacetum cinerariifolium, the natural source of mosquito coil.</title>
        <authorList>
            <person name="Yamashiro T."/>
            <person name="Shiraishi A."/>
            <person name="Satake H."/>
            <person name="Nakayama K."/>
        </authorList>
    </citation>
    <scope>NUCLEOTIDE SEQUENCE</scope>
</reference>
<accession>A0A699UPT5</accession>
<dbReference type="EMBL" id="BKCJ011359895">
    <property type="protein sequence ID" value="GFD25332.1"/>
    <property type="molecule type" value="Genomic_DNA"/>
</dbReference>
<organism evidence="1">
    <name type="scientific">Tanacetum cinerariifolium</name>
    <name type="common">Dalmatian daisy</name>
    <name type="synonym">Chrysanthemum cinerariifolium</name>
    <dbReference type="NCBI Taxonomy" id="118510"/>
    <lineage>
        <taxon>Eukaryota</taxon>
        <taxon>Viridiplantae</taxon>
        <taxon>Streptophyta</taxon>
        <taxon>Embryophyta</taxon>
        <taxon>Tracheophyta</taxon>
        <taxon>Spermatophyta</taxon>
        <taxon>Magnoliopsida</taxon>
        <taxon>eudicotyledons</taxon>
        <taxon>Gunneridae</taxon>
        <taxon>Pentapetalae</taxon>
        <taxon>asterids</taxon>
        <taxon>campanulids</taxon>
        <taxon>Asterales</taxon>
        <taxon>Asteraceae</taxon>
        <taxon>Asteroideae</taxon>
        <taxon>Anthemideae</taxon>
        <taxon>Anthemidinae</taxon>
        <taxon>Tanacetum</taxon>
    </lineage>
</organism>
<dbReference type="AlphaFoldDB" id="A0A699UPT5"/>
<name>A0A699UPT5_TANCI</name>